<evidence type="ECO:0000313" key="1">
    <source>
        <dbReference type="EMBL" id="JAG42188.1"/>
    </source>
</evidence>
<reference evidence="1" key="1">
    <citation type="journal article" date="2014" name="PLoS ONE">
        <title>Transcriptome-Based Identification of ABC Transporters in the Western Tarnished Plant Bug Lygus hesperus.</title>
        <authorList>
            <person name="Hull J.J."/>
            <person name="Chaney K."/>
            <person name="Geib S.M."/>
            <person name="Fabrick J.A."/>
            <person name="Brent C.S."/>
            <person name="Walsh D."/>
            <person name="Lavine L.C."/>
        </authorList>
    </citation>
    <scope>NUCLEOTIDE SEQUENCE</scope>
</reference>
<gene>
    <name evidence="1" type="primary">Ros1_1</name>
    <name evidence="1" type="ORF">CM83_41522</name>
</gene>
<dbReference type="EMBL" id="GBHO01001416">
    <property type="protein sequence ID" value="JAG42188.1"/>
    <property type="molecule type" value="Transcribed_RNA"/>
</dbReference>
<accession>A0A0A9ZFH4</accession>
<proteinExistence type="predicted"/>
<dbReference type="GO" id="GO:0016301">
    <property type="term" value="F:kinase activity"/>
    <property type="evidence" value="ECO:0007669"/>
    <property type="project" value="UniProtKB-KW"/>
</dbReference>
<keyword evidence="1" id="KW-0808">Transferase</keyword>
<sequence>MIQPVMRKSLASEPGLVADIKIHGMWDRERTSFYDIRVINADASSYSSQDWLSVAKEASRSKHRKYDAAAEDLHGSFGPLITSCEGVWHREFQAFARQLVGSLAAKWDKPRSTVAGFVRTKLQMATIRAISLRLRESRKCVRHIT</sequence>
<protein>
    <submittedName>
        <fullName evidence="1">Proto-oncogene tyrosine-protein kinase ROS</fullName>
    </submittedName>
</protein>
<reference evidence="1" key="2">
    <citation type="submission" date="2014-07" db="EMBL/GenBank/DDBJ databases">
        <authorList>
            <person name="Hull J."/>
        </authorList>
    </citation>
    <scope>NUCLEOTIDE SEQUENCE</scope>
</reference>
<name>A0A0A9ZFH4_LYGHE</name>
<dbReference type="AlphaFoldDB" id="A0A0A9ZFH4"/>
<organism evidence="1">
    <name type="scientific">Lygus hesperus</name>
    <name type="common">Western plant bug</name>
    <dbReference type="NCBI Taxonomy" id="30085"/>
    <lineage>
        <taxon>Eukaryota</taxon>
        <taxon>Metazoa</taxon>
        <taxon>Ecdysozoa</taxon>
        <taxon>Arthropoda</taxon>
        <taxon>Hexapoda</taxon>
        <taxon>Insecta</taxon>
        <taxon>Pterygota</taxon>
        <taxon>Neoptera</taxon>
        <taxon>Paraneoptera</taxon>
        <taxon>Hemiptera</taxon>
        <taxon>Heteroptera</taxon>
        <taxon>Panheteroptera</taxon>
        <taxon>Cimicomorpha</taxon>
        <taxon>Miridae</taxon>
        <taxon>Mirini</taxon>
        <taxon>Lygus</taxon>
    </lineage>
</organism>
<keyword evidence="1" id="KW-0418">Kinase</keyword>